<dbReference type="InterPro" id="IPR051082">
    <property type="entry name" value="Pentapeptide-BTB/POZ_domain"/>
</dbReference>
<keyword evidence="2" id="KW-1185">Reference proteome</keyword>
<evidence type="ECO:0000313" key="1">
    <source>
        <dbReference type="EMBL" id="WIV59556.1"/>
    </source>
</evidence>
<dbReference type="RefSeq" id="WP_285457101.1">
    <property type="nucleotide sequence ID" value="NZ_CP127173.1"/>
</dbReference>
<dbReference type="PANTHER" id="PTHR14136">
    <property type="entry name" value="BTB_POZ DOMAIN-CONTAINING PROTEIN KCTD9"/>
    <property type="match status" value="1"/>
</dbReference>
<dbReference type="PANTHER" id="PTHR14136:SF17">
    <property type="entry name" value="BTB_POZ DOMAIN-CONTAINING PROTEIN KCTD9"/>
    <property type="match status" value="1"/>
</dbReference>
<dbReference type="SUPFAM" id="SSF141571">
    <property type="entry name" value="Pentapeptide repeat-like"/>
    <property type="match status" value="1"/>
</dbReference>
<evidence type="ECO:0000313" key="2">
    <source>
        <dbReference type="Proteomes" id="UP001227101"/>
    </source>
</evidence>
<organism evidence="1 2">
    <name type="scientific">Amycolatopsis nalaikhensis</name>
    <dbReference type="NCBI Taxonomy" id="715472"/>
    <lineage>
        <taxon>Bacteria</taxon>
        <taxon>Bacillati</taxon>
        <taxon>Actinomycetota</taxon>
        <taxon>Actinomycetes</taxon>
        <taxon>Pseudonocardiales</taxon>
        <taxon>Pseudonocardiaceae</taxon>
        <taxon>Amycolatopsis</taxon>
    </lineage>
</organism>
<reference evidence="1 2" key="1">
    <citation type="submission" date="2023-06" db="EMBL/GenBank/DDBJ databases">
        <authorList>
            <person name="Oyuntsetseg B."/>
            <person name="Kim S.B."/>
        </authorList>
    </citation>
    <scope>NUCLEOTIDE SEQUENCE [LARGE SCALE GENOMIC DNA]</scope>
    <source>
        <strain evidence="1 2">2-2</strain>
    </source>
</reference>
<sequence length="218" mass="23764">MRYTVPAEPPEDASPDQLDRYEDRVQEAQVRITAQRILHRHRELPSTSPTFWDDVAIIIDLTHANMAGADLTLSKLVAADFTHARLADANFLKSNLSYSTFGHADLRDAKLRSVVLDGADLTHANLSDAELTGASLCETDLTHANLSRANLQGADLTGADLTRADLRGANVELAKLEGTNLAAVLIDKDTRINLPPEFFTLDADELVRQQASPDAAPK</sequence>
<name>A0ABY8XV75_9PSEU</name>
<dbReference type="Gene3D" id="2.160.20.80">
    <property type="entry name" value="E3 ubiquitin-protein ligase SopA"/>
    <property type="match status" value="1"/>
</dbReference>
<dbReference type="Pfam" id="PF00805">
    <property type="entry name" value="Pentapeptide"/>
    <property type="match status" value="2"/>
</dbReference>
<protein>
    <submittedName>
        <fullName evidence="1">Pentapeptide repeat-containing protein</fullName>
    </submittedName>
</protein>
<gene>
    <name evidence="1" type="ORF">QP939_13545</name>
</gene>
<proteinExistence type="predicted"/>
<dbReference type="InterPro" id="IPR001646">
    <property type="entry name" value="5peptide_repeat"/>
</dbReference>
<dbReference type="EMBL" id="CP127173">
    <property type="protein sequence ID" value="WIV59556.1"/>
    <property type="molecule type" value="Genomic_DNA"/>
</dbReference>
<dbReference type="Proteomes" id="UP001227101">
    <property type="component" value="Chromosome"/>
</dbReference>
<accession>A0ABY8XV75</accession>